<evidence type="ECO:0000259" key="2">
    <source>
        <dbReference type="PROSITE" id="PS51272"/>
    </source>
</evidence>
<dbReference type="Pfam" id="PF07554">
    <property type="entry name" value="FIVAR"/>
    <property type="match status" value="3"/>
</dbReference>
<reference evidence="3 4" key="1">
    <citation type="submission" date="2020-08" db="EMBL/GenBank/DDBJ databases">
        <title>Cohnella phylogeny.</title>
        <authorList>
            <person name="Dunlap C."/>
        </authorList>
    </citation>
    <scope>NUCLEOTIDE SEQUENCE [LARGE SCALE GENOMIC DNA]</scope>
    <source>
        <strain evidence="3 4">DSM 28246</strain>
    </source>
</reference>
<protein>
    <submittedName>
        <fullName evidence="3">S-layer homology domain-containing protein</fullName>
    </submittedName>
</protein>
<evidence type="ECO:0000313" key="4">
    <source>
        <dbReference type="Proteomes" id="UP000547209"/>
    </source>
</evidence>
<proteinExistence type="predicted"/>
<sequence length="1116" mass="116283">MKKKGQTEGQGDRKGIRGMRWLRVTAAWLLAVSLAAVGVPSAAKAAVGSVGIVGVSPTNGSVLQALERLEISVLNPDGDLLEDATYRIQRLGDGRYLTDDPANPWTDGFPVDMPLTDGGGGTYHEDLAAWQTEALQEDGTYEIYYQVNYSDGTATVGSTKPVRFTIDRTGPSISEATVTRETMFLTWTEPLKHPENLTASDIDVRVNGDSVPLSFAVPVQNEPNALVLLQDPIAKFDEVTVAFTADSALTDEAGNAVSKETFSVVNRTPGTFEEPPTLRMKLEAGHSLRAGEGIVRFTPTSDGGTYLIFDWPSESLNPPTFQKANIQKSDFVVREVGGETVIHPEAVAVTSGVDPDIYRIEAVLPIGTSLSKGHTYELALSDSAGGDEFTMPDNPTMDANAYLQLCDPNGDSYLLDEYEFAEVSLVEKAPADFDALLEAVHSAQEKHNAATEGAANGQYAPGAKAALQAAINAAAAVTDKPWLEQEEVDAAQAVLEKAVAAFEAKRVDVKLTALTEAIATAQAKHDAATEGGANGQYAPGAKAALQEAIDAASAVRGNEKASQAQVNAALDALEEAVATFEAKRVDIDLTALTVAIAAAQKEHDAAVEGGASGQYEAGSKAALRMAIAAAAGVRDGAASTQPQVDAAVTALHDAVLAFEAKKNGDGETPGGGGGGDDTPGSGGGTPGSAGGIQSQEETYAIDVPVGEGQARTLQVVRKTAADGRVQDTVALSESFAEQAAALLKQAGWSRLAIVMPEKHKTAQRLSVVLPAAAANRLSGAGIALEFRTAEARLSVPAASLGESAEALTFTVASVRDANERSNLERRANGTQLAGTGAAAGKRALVGVPVTISAPQKRSFTVALPMPDSAGTPDASLYFEHGDGQAELVNGRVQEPEAGASVRYLGLDASAGGTIAIVRNEAAAEPEPSALQLLNVPYLSGYAGRLFKPHASLTRAEMAAIVSRLVDGTTGSAKASFSDVPDGHWAGEAIRRTVALGILNGDTAGAFRPDRPITRAETAAILSRLLTSASPNASAEDFSDTVGHWAQMDIRKVRAAGLMTGYLDGTFHPERALSRAEAAVVLNKLIGRAAETGEEPRYADVPATHWAYGAIQAAAIR</sequence>
<name>A0A7X0RTU8_9BACL</name>
<keyword evidence="4" id="KW-1185">Reference proteome</keyword>
<dbReference type="RefSeq" id="WP_185671437.1">
    <property type="nucleotide sequence ID" value="NZ_JACJVP010000040.1"/>
</dbReference>
<dbReference type="PANTHER" id="PTHR43308">
    <property type="entry name" value="OUTER MEMBRANE PROTEIN ALPHA-RELATED"/>
    <property type="match status" value="1"/>
</dbReference>
<dbReference type="InterPro" id="IPR001119">
    <property type="entry name" value="SLH_dom"/>
</dbReference>
<evidence type="ECO:0000256" key="1">
    <source>
        <dbReference type="SAM" id="MobiDB-lite"/>
    </source>
</evidence>
<accession>A0A7X0RTU8</accession>
<dbReference type="EMBL" id="JACJVP010000040">
    <property type="protein sequence ID" value="MBB6673574.1"/>
    <property type="molecule type" value="Genomic_DNA"/>
</dbReference>
<dbReference type="PROSITE" id="PS51272">
    <property type="entry name" value="SLH"/>
    <property type="match status" value="2"/>
</dbReference>
<feature type="domain" description="SLH" evidence="2">
    <location>
        <begin position="972"/>
        <end position="1035"/>
    </location>
</feature>
<dbReference type="Pfam" id="PF00395">
    <property type="entry name" value="SLH"/>
    <property type="match status" value="3"/>
</dbReference>
<organism evidence="3 4">
    <name type="scientific">Cohnella nanjingensis</name>
    <dbReference type="NCBI Taxonomy" id="1387779"/>
    <lineage>
        <taxon>Bacteria</taxon>
        <taxon>Bacillati</taxon>
        <taxon>Bacillota</taxon>
        <taxon>Bacilli</taxon>
        <taxon>Bacillales</taxon>
        <taxon>Paenibacillaceae</taxon>
        <taxon>Cohnella</taxon>
    </lineage>
</organism>
<feature type="region of interest" description="Disordered" evidence="1">
    <location>
        <begin position="661"/>
        <end position="692"/>
    </location>
</feature>
<evidence type="ECO:0000313" key="3">
    <source>
        <dbReference type="EMBL" id="MBB6673574.1"/>
    </source>
</evidence>
<feature type="compositionally biased region" description="Gly residues" evidence="1">
    <location>
        <begin position="667"/>
        <end position="690"/>
    </location>
</feature>
<feature type="domain" description="SLH" evidence="2">
    <location>
        <begin position="1036"/>
        <end position="1095"/>
    </location>
</feature>
<dbReference type="Gene3D" id="1.20.1270.90">
    <property type="entry name" value="AF1782-like"/>
    <property type="match status" value="3"/>
</dbReference>
<comment type="caution">
    <text evidence="3">The sequence shown here is derived from an EMBL/GenBank/DDBJ whole genome shotgun (WGS) entry which is preliminary data.</text>
</comment>
<dbReference type="AlphaFoldDB" id="A0A7X0RTU8"/>
<gene>
    <name evidence="3" type="ORF">H7C19_23115</name>
</gene>
<dbReference type="InterPro" id="IPR051465">
    <property type="entry name" value="Cell_Envelope_Struct_Comp"/>
</dbReference>
<dbReference type="Proteomes" id="UP000547209">
    <property type="component" value="Unassembled WGS sequence"/>
</dbReference>